<feature type="domain" description="RNase H type-1" evidence="1">
    <location>
        <begin position="90"/>
        <end position="212"/>
    </location>
</feature>
<proteinExistence type="predicted"/>
<dbReference type="Gene3D" id="3.30.420.10">
    <property type="entry name" value="Ribonuclease H-like superfamily/Ribonuclease H"/>
    <property type="match status" value="1"/>
</dbReference>
<accession>A0ABM3HUH4</accession>
<name>A0ABM3HUH4_9MYRT</name>
<dbReference type="InterPro" id="IPR052929">
    <property type="entry name" value="RNase_H-like_EbsB-rel"/>
</dbReference>
<dbReference type="InterPro" id="IPR036397">
    <property type="entry name" value="RNaseH_sf"/>
</dbReference>
<protein>
    <submittedName>
        <fullName evidence="3">Uncharacterized protein LOC125316280</fullName>
    </submittedName>
</protein>
<dbReference type="InterPro" id="IPR012337">
    <property type="entry name" value="RNaseH-like_sf"/>
</dbReference>
<dbReference type="PANTHER" id="PTHR47074:SF11">
    <property type="entry name" value="REVERSE TRANSCRIPTASE-LIKE PROTEIN"/>
    <property type="match status" value="1"/>
</dbReference>
<keyword evidence="2" id="KW-1185">Reference proteome</keyword>
<evidence type="ECO:0000313" key="2">
    <source>
        <dbReference type="Proteomes" id="UP000827889"/>
    </source>
</evidence>
<dbReference type="Proteomes" id="UP000827889">
    <property type="component" value="Chromosome 8"/>
</dbReference>
<dbReference type="RefSeq" id="XP_048140243.1">
    <property type="nucleotide sequence ID" value="XM_048284286.1"/>
</dbReference>
<dbReference type="InterPro" id="IPR044730">
    <property type="entry name" value="RNase_H-like_dom_plant"/>
</dbReference>
<dbReference type="SUPFAM" id="SSF53098">
    <property type="entry name" value="Ribonuclease H-like"/>
    <property type="match status" value="1"/>
</dbReference>
<gene>
    <name evidence="3" type="primary">LOC125316280</name>
</gene>
<dbReference type="Pfam" id="PF13456">
    <property type="entry name" value="RVT_3"/>
    <property type="match status" value="1"/>
</dbReference>
<dbReference type="GeneID" id="125316280"/>
<sequence length="217" mass="23698">MDRWFLGYKSELPCTPTGELVAEVLWFIWKARNGAIFQAKPPDPQGVVIKALAMNENVENWSRNQQENPVRARDLPSKWLPPDLGSLKINVDGAFVAGTNIGAIAGVCRDSSGVLLGGFASEVEAQSALQAKTLAIIEGLEFAAKWEREKESRVSTLEFDCLTSVQLLLGTDHAPWEVTVLIKKGQAALASLPHICLTHCPKGQNKATDWAVEAQLH</sequence>
<reference evidence="3" key="1">
    <citation type="submission" date="2025-08" db="UniProtKB">
        <authorList>
            <consortium name="RefSeq"/>
        </authorList>
    </citation>
    <scope>IDENTIFICATION</scope>
    <source>
        <tissue evidence="3">Leaf</tissue>
    </source>
</reference>
<organism evidence="2 3">
    <name type="scientific">Rhodamnia argentea</name>
    <dbReference type="NCBI Taxonomy" id="178133"/>
    <lineage>
        <taxon>Eukaryota</taxon>
        <taxon>Viridiplantae</taxon>
        <taxon>Streptophyta</taxon>
        <taxon>Embryophyta</taxon>
        <taxon>Tracheophyta</taxon>
        <taxon>Spermatophyta</taxon>
        <taxon>Magnoliopsida</taxon>
        <taxon>eudicotyledons</taxon>
        <taxon>Gunneridae</taxon>
        <taxon>Pentapetalae</taxon>
        <taxon>rosids</taxon>
        <taxon>malvids</taxon>
        <taxon>Myrtales</taxon>
        <taxon>Myrtaceae</taxon>
        <taxon>Myrtoideae</taxon>
        <taxon>Myrteae</taxon>
        <taxon>Australasian group</taxon>
        <taxon>Rhodamnia</taxon>
    </lineage>
</organism>
<dbReference type="PANTHER" id="PTHR47074">
    <property type="entry name" value="BNAC02G40300D PROTEIN"/>
    <property type="match status" value="1"/>
</dbReference>
<dbReference type="InterPro" id="IPR002156">
    <property type="entry name" value="RNaseH_domain"/>
</dbReference>
<dbReference type="CDD" id="cd06222">
    <property type="entry name" value="RNase_H_like"/>
    <property type="match status" value="1"/>
</dbReference>
<evidence type="ECO:0000313" key="3">
    <source>
        <dbReference type="RefSeq" id="XP_048140243.1"/>
    </source>
</evidence>
<evidence type="ECO:0000259" key="1">
    <source>
        <dbReference type="Pfam" id="PF13456"/>
    </source>
</evidence>